<dbReference type="Pfam" id="PF13276">
    <property type="entry name" value="HTH_21"/>
    <property type="match status" value="1"/>
</dbReference>
<dbReference type="Gene3D" id="3.30.420.10">
    <property type="entry name" value="Ribonuclease H-like superfamily/Ribonuclease H"/>
    <property type="match status" value="1"/>
</dbReference>
<dbReference type="Pfam" id="PF00665">
    <property type="entry name" value="rve"/>
    <property type="match status" value="1"/>
</dbReference>
<dbReference type="PROSITE" id="PS50994">
    <property type="entry name" value="INTEGRASE"/>
    <property type="match status" value="1"/>
</dbReference>
<feature type="domain" description="Integrase catalytic" evidence="1">
    <location>
        <begin position="149"/>
        <end position="311"/>
    </location>
</feature>
<protein>
    <submittedName>
        <fullName evidence="2">IS3 family transposase</fullName>
    </submittedName>
</protein>
<dbReference type="InterPro" id="IPR012337">
    <property type="entry name" value="RNaseH-like_sf"/>
</dbReference>
<dbReference type="InterPro" id="IPR036397">
    <property type="entry name" value="RNaseH_sf"/>
</dbReference>
<evidence type="ECO:0000313" key="2">
    <source>
        <dbReference type="EMBL" id="TSJ92148.1"/>
    </source>
</evidence>
<dbReference type="InterPro" id="IPR025948">
    <property type="entry name" value="HTH-like_dom"/>
</dbReference>
<evidence type="ECO:0000313" key="3">
    <source>
        <dbReference type="Proteomes" id="UP000319138"/>
    </source>
</evidence>
<dbReference type="RefSeq" id="WP_144188145.1">
    <property type="nucleotide sequence ID" value="NZ_VMHL01000001.1"/>
</dbReference>
<dbReference type="PANTHER" id="PTHR46889:SF4">
    <property type="entry name" value="TRANSPOSASE INSO FOR INSERTION SEQUENCE ELEMENT IS911B-RELATED"/>
    <property type="match status" value="1"/>
</dbReference>
<evidence type="ECO:0000259" key="1">
    <source>
        <dbReference type="PROSITE" id="PS50994"/>
    </source>
</evidence>
<organism evidence="2 3">
    <name type="scientific">Gilliamella apicola</name>
    <dbReference type="NCBI Taxonomy" id="1196095"/>
    <lineage>
        <taxon>Bacteria</taxon>
        <taxon>Pseudomonadati</taxon>
        <taxon>Pseudomonadota</taxon>
        <taxon>Gammaproteobacteria</taxon>
        <taxon>Orbales</taxon>
        <taxon>Orbaceae</taxon>
        <taxon>Gilliamella</taxon>
    </lineage>
</organism>
<comment type="caution">
    <text evidence="2">The sequence shown here is derived from an EMBL/GenBank/DDBJ whole genome shotgun (WGS) entry which is preliminary data.</text>
</comment>
<dbReference type="NCBIfam" id="NF033516">
    <property type="entry name" value="transpos_IS3"/>
    <property type="match status" value="1"/>
</dbReference>
<dbReference type="InterPro" id="IPR050900">
    <property type="entry name" value="Transposase_IS3/IS150/IS904"/>
</dbReference>
<dbReference type="InterPro" id="IPR048020">
    <property type="entry name" value="Transpos_IS3"/>
</dbReference>
<gene>
    <name evidence="2" type="ORF">FPQ14_02550</name>
</gene>
<sequence length="314" mass="36852">MKRRNCLSTSRECCSKKVRRAEASKTSTNKEKTLVVLALKYQYSLKHLLSATKLAKNVFYYHVNRLKIPSAYENELKRIESIYHEHKGRYGYRRIHLTLINEGIKLNHKTVQRLMGQLNLKSTVRPKKYRSYRGETGKTAANYLKRDFESSRPNEKWVTDVTEFKVNEQKIYLSPIIDLYNQEVIAYKVAKNARLTLVTDMLQKGISRLKQYEKPLLHSDQGWQYRNCHYQKLLANNGIKQSMSRKGNCLDNAVAENFFGLLKSEMYHGQCFQDADELIEKIEEYIEYYNTKRIKAKLKGLTPVEYRNQALQAA</sequence>
<accession>A0A556RTF1</accession>
<dbReference type="AlphaFoldDB" id="A0A556RTF1"/>
<reference evidence="2 3" key="1">
    <citation type="submission" date="2019-07" db="EMBL/GenBank/DDBJ databases">
        <title>Gilliamella genomes.</title>
        <authorList>
            <person name="Zheng H."/>
        </authorList>
    </citation>
    <scope>NUCLEOTIDE SEQUENCE [LARGE SCALE GENOMIC DNA]</scope>
    <source>
        <strain evidence="2 3">W8131</strain>
    </source>
</reference>
<dbReference type="PANTHER" id="PTHR46889">
    <property type="entry name" value="TRANSPOSASE INSF FOR INSERTION SEQUENCE IS3B-RELATED"/>
    <property type="match status" value="1"/>
</dbReference>
<dbReference type="Proteomes" id="UP000319138">
    <property type="component" value="Unassembled WGS sequence"/>
</dbReference>
<dbReference type="GO" id="GO:0015074">
    <property type="term" value="P:DNA integration"/>
    <property type="evidence" value="ECO:0007669"/>
    <property type="project" value="InterPro"/>
</dbReference>
<name>A0A556RTF1_9GAMM</name>
<dbReference type="InterPro" id="IPR001584">
    <property type="entry name" value="Integrase_cat-core"/>
</dbReference>
<proteinExistence type="predicted"/>
<dbReference type="GO" id="GO:0003676">
    <property type="term" value="F:nucleic acid binding"/>
    <property type="evidence" value="ECO:0007669"/>
    <property type="project" value="InterPro"/>
</dbReference>
<dbReference type="Pfam" id="PF13333">
    <property type="entry name" value="rve_2"/>
    <property type="match status" value="1"/>
</dbReference>
<dbReference type="EMBL" id="VMHL01000001">
    <property type="protein sequence ID" value="TSJ92148.1"/>
    <property type="molecule type" value="Genomic_DNA"/>
</dbReference>
<dbReference type="SUPFAM" id="SSF53098">
    <property type="entry name" value="Ribonuclease H-like"/>
    <property type="match status" value="1"/>
</dbReference>